<dbReference type="EMBL" id="LR778301">
    <property type="protein sequence ID" value="CAB1368928.1"/>
    <property type="molecule type" value="Genomic_DNA"/>
</dbReference>
<evidence type="ECO:0000313" key="2">
    <source>
        <dbReference type="EMBL" id="CAB1368928.1"/>
    </source>
</evidence>
<sequence length="99" mass="10723">MIVTCEAGKPPERAASRWPPADRGTRRSGRCRACLTGSIVAGCFHIACTETPEINRVAIAVLSVADSLAGLEQQYGLHYPFWIRDGISEVKISSVFTCV</sequence>
<name>A0A6S6XSG5_9PROT</name>
<proteinExistence type="predicted"/>
<gene>
    <name evidence="2" type="ORF">DENOEST_1763</name>
</gene>
<feature type="region of interest" description="Disordered" evidence="1">
    <location>
        <begin position="1"/>
        <end position="28"/>
    </location>
</feature>
<accession>A0A6S6XSG5</accession>
<evidence type="ECO:0000313" key="3">
    <source>
        <dbReference type="Proteomes" id="UP000515733"/>
    </source>
</evidence>
<evidence type="ECO:0000256" key="1">
    <source>
        <dbReference type="SAM" id="MobiDB-lite"/>
    </source>
</evidence>
<dbReference type="AlphaFoldDB" id="A0A6S6XSG5"/>
<reference evidence="2 3" key="1">
    <citation type="submission" date="2020-03" db="EMBL/GenBank/DDBJ databases">
        <authorList>
            <consortium name="Genoscope - CEA"/>
            <person name="William W."/>
        </authorList>
    </citation>
    <scope>NUCLEOTIDE SEQUENCE [LARGE SCALE GENOMIC DNA]</scope>
    <source>
        <strain evidence="3">DSM 16959</strain>
    </source>
</reference>
<keyword evidence="3" id="KW-1185">Reference proteome</keyword>
<dbReference type="Proteomes" id="UP000515733">
    <property type="component" value="Chromosome"/>
</dbReference>
<organism evidence="2 3">
    <name type="scientific">Denitratisoma oestradiolicum</name>
    <dbReference type="NCBI Taxonomy" id="311182"/>
    <lineage>
        <taxon>Bacteria</taxon>
        <taxon>Pseudomonadati</taxon>
        <taxon>Pseudomonadota</taxon>
        <taxon>Betaproteobacteria</taxon>
        <taxon>Nitrosomonadales</taxon>
        <taxon>Sterolibacteriaceae</taxon>
        <taxon>Denitratisoma</taxon>
    </lineage>
</organism>
<protein>
    <submittedName>
        <fullName evidence="2">Uncharacterized protein</fullName>
    </submittedName>
</protein>
<dbReference type="KEGG" id="doe:DENOEST_1763"/>